<protein>
    <submittedName>
        <fullName evidence="5">Enolase</fullName>
    </submittedName>
</protein>
<sequence>MPQQPFSERQLTVASIRPVLLSAVYAPGEELAWVGGVIRSWDAALVEVTLSDGTTGIGEAGAGIMAPTAVPGIVEALRPYIEGQDFADPLHVGDHLRDRTAFWSRGGIASGTLGAVEAACIDAVGKREGVPAHELLGGLRRPTIEAYASGGLGSTFEQVTDWALAQVEAGLHTVKFRAMQDPDTTVELVRHVVPLLPPGTRFVVDAVQGCSSDPWSVEDAIRVGKVVGELGARWYEEPCRAENVAGYAAVRAALDVPVSGVESDGTVEEFRVLIEAGGVDLAQPDATFVGGPVAFGRVADLAAEHGIACVPHVWGSGVTLMTNLHTCAAHPHVELFEYCTLPNPLREALLVEPLHLQDSCLTIPVSPGLGVRLTPEIEAEFPFRPGGGHVIGATAKPEAAK</sequence>
<dbReference type="Pfam" id="PF02746">
    <property type="entry name" value="MR_MLE_N"/>
    <property type="match status" value="1"/>
</dbReference>
<dbReference type="SFLD" id="SFLDS00001">
    <property type="entry name" value="Enolase"/>
    <property type="match status" value="1"/>
</dbReference>
<comment type="cofactor">
    <cofactor evidence="1">
        <name>Mg(2+)</name>
        <dbReference type="ChEBI" id="CHEBI:18420"/>
    </cofactor>
</comment>
<evidence type="ECO:0000313" key="5">
    <source>
        <dbReference type="EMBL" id="GHC89377.1"/>
    </source>
</evidence>
<dbReference type="InterPro" id="IPR013341">
    <property type="entry name" value="Mandelate_racemase_N_dom"/>
</dbReference>
<comment type="caution">
    <text evidence="5">The sequence shown here is derived from an EMBL/GenBank/DDBJ whole genome shotgun (WGS) entry which is preliminary data.</text>
</comment>
<dbReference type="SUPFAM" id="SSF54826">
    <property type="entry name" value="Enolase N-terminal domain-like"/>
    <property type="match status" value="1"/>
</dbReference>
<dbReference type="GO" id="GO:0000287">
    <property type="term" value="F:magnesium ion binding"/>
    <property type="evidence" value="ECO:0007669"/>
    <property type="project" value="TreeGrafter"/>
</dbReference>
<feature type="domain" description="Mandelate racemase/muconate lactonizing enzyme C-terminal" evidence="4">
    <location>
        <begin position="156"/>
        <end position="257"/>
    </location>
</feature>
<reference evidence="5" key="2">
    <citation type="submission" date="2020-09" db="EMBL/GenBank/DDBJ databases">
        <authorList>
            <person name="Sun Q."/>
            <person name="Ohkuma M."/>
        </authorList>
    </citation>
    <scope>NUCLEOTIDE SEQUENCE</scope>
    <source>
        <strain evidence="5">JCM 4637</strain>
    </source>
</reference>
<dbReference type="RefSeq" id="WP_189823415.1">
    <property type="nucleotide sequence ID" value="NZ_BMVC01000004.1"/>
</dbReference>
<dbReference type="SUPFAM" id="SSF51604">
    <property type="entry name" value="Enolase C-terminal domain-like"/>
    <property type="match status" value="1"/>
</dbReference>
<proteinExistence type="predicted"/>
<dbReference type="Pfam" id="PF13378">
    <property type="entry name" value="MR_MLE_C"/>
    <property type="match status" value="1"/>
</dbReference>
<keyword evidence="3" id="KW-0460">Magnesium</keyword>
<evidence type="ECO:0000256" key="2">
    <source>
        <dbReference type="ARBA" id="ARBA00022723"/>
    </source>
</evidence>
<dbReference type="PANTHER" id="PTHR13794">
    <property type="entry name" value="ENOLASE SUPERFAMILY, MANDELATE RACEMASE"/>
    <property type="match status" value="1"/>
</dbReference>
<evidence type="ECO:0000313" key="6">
    <source>
        <dbReference type="Proteomes" id="UP000638353"/>
    </source>
</evidence>
<dbReference type="GO" id="GO:0016836">
    <property type="term" value="F:hydro-lyase activity"/>
    <property type="evidence" value="ECO:0007669"/>
    <property type="project" value="TreeGrafter"/>
</dbReference>
<dbReference type="Gene3D" id="3.30.390.10">
    <property type="entry name" value="Enolase-like, N-terminal domain"/>
    <property type="match status" value="1"/>
</dbReference>
<evidence type="ECO:0000256" key="3">
    <source>
        <dbReference type="ARBA" id="ARBA00022842"/>
    </source>
</evidence>
<dbReference type="InterPro" id="IPR013342">
    <property type="entry name" value="Mandelate_racemase_C"/>
</dbReference>
<dbReference type="InterPro" id="IPR029017">
    <property type="entry name" value="Enolase-like_N"/>
</dbReference>
<reference evidence="5" key="1">
    <citation type="journal article" date="2014" name="Int. J. Syst. Evol. Microbiol.">
        <title>Complete genome sequence of Corynebacterium casei LMG S-19264T (=DSM 44701T), isolated from a smear-ripened cheese.</title>
        <authorList>
            <consortium name="US DOE Joint Genome Institute (JGI-PGF)"/>
            <person name="Walter F."/>
            <person name="Albersmeier A."/>
            <person name="Kalinowski J."/>
            <person name="Ruckert C."/>
        </authorList>
    </citation>
    <scope>NUCLEOTIDE SEQUENCE</scope>
    <source>
        <strain evidence="5">JCM 4637</strain>
    </source>
</reference>
<dbReference type="InterPro" id="IPR029065">
    <property type="entry name" value="Enolase_C-like"/>
</dbReference>
<name>A0A918WVW2_9ACTN</name>
<dbReference type="PANTHER" id="PTHR13794:SF58">
    <property type="entry name" value="MITOCHONDRIAL ENOLASE SUPERFAMILY MEMBER 1"/>
    <property type="match status" value="1"/>
</dbReference>
<dbReference type="CDD" id="cd03316">
    <property type="entry name" value="MR_like"/>
    <property type="match status" value="1"/>
</dbReference>
<organism evidence="5 6">
    <name type="scientific">Streptomyces finlayi</name>
    <dbReference type="NCBI Taxonomy" id="67296"/>
    <lineage>
        <taxon>Bacteria</taxon>
        <taxon>Bacillati</taxon>
        <taxon>Actinomycetota</taxon>
        <taxon>Actinomycetes</taxon>
        <taxon>Kitasatosporales</taxon>
        <taxon>Streptomycetaceae</taxon>
        <taxon>Streptomyces</taxon>
    </lineage>
</organism>
<dbReference type="Proteomes" id="UP000638353">
    <property type="component" value="Unassembled WGS sequence"/>
</dbReference>
<dbReference type="InterPro" id="IPR036849">
    <property type="entry name" value="Enolase-like_C_sf"/>
</dbReference>
<dbReference type="SFLD" id="SFLDG00179">
    <property type="entry name" value="mandelate_racemase"/>
    <property type="match status" value="1"/>
</dbReference>
<keyword evidence="2" id="KW-0479">Metal-binding</keyword>
<dbReference type="GO" id="GO:0016052">
    <property type="term" value="P:carbohydrate catabolic process"/>
    <property type="evidence" value="ECO:0007669"/>
    <property type="project" value="TreeGrafter"/>
</dbReference>
<evidence type="ECO:0000256" key="1">
    <source>
        <dbReference type="ARBA" id="ARBA00001946"/>
    </source>
</evidence>
<dbReference type="AlphaFoldDB" id="A0A918WVW2"/>
<accession>A0A918WVW2</accession>
<dbReference type="SMART" id="SM00922">
    <property type="entry name" value="MR_MLE"/>
    <property type="match status" value="1"/>
</dbReference>
<dbReference type="EMBL" id="BMVC01000004">
    <property type="protein sequence ID" value="GHC89377.1"/>
    <property type="molecule type" value="Genomic_DNA"/>
</dbReference>
<gene>
    <name evidence="5" type="ORF">GCM10010334_22360</name>
</gene>
<evidence type="ECO:0000259" key="4">
    <source>
        <dbReference type="SMART" id="SM00922"/>
    </source>
</evidence>
<dbReference type="InterPro" id="IPR046945">
    <property type="entry name" value="RHMD-like"/>
</dbReference>
<dbReference type="Gene3D" id="3.20.20.120">
    <property type="entry name" value="Enolase-like C-terminal domain"/>
    <property type="match status" value="1"/>
</dbReference>